<dbReference type="EMBL" id="JAVDUM010000011">
    <property type="protein sequence ID" value="MDR6868045.1"/>
    <property type="molecule type" value="Genomic_DNA"/>
</dbReference>
<dbReference type="SMART" id="SM00347">
    <property type="entry name" value="HTH_MARR"/>
    <property type="match status" value="1"/>
</dbReference>
<evidence type="ECO:0000256" key="1">
    <source>
        <dbReference type="SAM" id="MobiDB-lite"/>
    </source>
</evidence>
<feature type="region of interest" description="Disordered" evidence="1">
    <location>
        <begin position="143"/>
        <end position="168"/>
    </location>
</feature>
<dbReference type="InterPro" id="IPR000835">
    <property type="entry name" value="HTH_MarR-typ"/>
</dbReference>
<dbReference type="Pfam" id="PF12802">
    <property type="entry name" value="MarR_2"/>
    <property type="match status" value="1"/>
</dbReference>
<reference evidence="3 4" key="1">
    <citation type="submission" date="2023-07" db="EMBL/GenBank/DDBJ databases">
        <title>Sorghum-associated microbial communities from plants grown in Nebraska, USA.</title>
        <authorList>
            <person name="Schachtman D."/>
        </authorList>
    </citation>
    <scope>NUCLEOTIDE SEQUENCE [LARGE SCALE GENOMIC DNA]</scope>
    <source>
        <strain evidence="3 4">2980</strain>
    </source>
</reference>
<dbReference type="Gene3D" id="1.10.10.10">
    <property type="entry name" value="Winged helix-like DNA-binding domain superfamily/Winged helix DNA-binding domain"/>
    <property type="match status" value="1"/>
</dbReference>
<accession>A0ABU1SEK2</accession>
<proteinExistence type="predicted"/>
<evidence type="ECO:0000313" key="4">
    <source>
        <dbReference type="Proteomes" id="UP001259347"/>
    </source>
</evidence>
<gene>
    <name evidence="3" type="ORF">J2Y69_002653</name>
</gene>
<dbReference type="PANTHER" id="PTHR33164:SF103">
    <property type="entry name" value="REGULATORY PROTEIN MARR"/>
    <property type="match status" value="1"/>
</dbReference>
<dbReference type="PANTHER" id="PTHR33164">
    <property type="entry name" value="TRANSCRIPTIONAL REGULATOR, MARR FAMILY"/>
    <property type="match status" value="1"/>
</dbReference>
<organism evidence="3 4">
    <name type="scientific">Microbacterium resistens</name>
    <dbReference type="NCBI Taxonomy" id="156977"/>
    <lineage>
        <taxon>Bacteria</taxon>
        <taxon>Bacillati</taxon>
        <taxon>Actinomycetota</taxon>
        <taxon>Actinomycetes</taxon>
        <taxon>Micrococcales</taxon>
        <taxon>Microbacteriaceae</taxon>
        <taxon>Microbacterium</taxon>
    </lineage>
</organism>
<sequence length="168" mass="17869">MDAARRPARTGFLLSQLGAFASARFGELIRPAGLTPSTAGVLRIIARQPGLSQRKLADRLGAVPSRVVVLVDSLEGAGLVERSRDPEDRRHHRLDLTERGRQVLGELRGAAETQNADVLAPLDPEEREVFAALVSKLAAAHGLDPDVHRGYGDAPSPPSAPSAPSPPR</sequence>
<feature type="domain" description="HTH marR-type" evidence="2">
    <location>
        <begin position="1"/>
        <end position="139"/>
    </location>
</feature>
<protein>
    <submittedName>
        <fullName evidence="3">DNA-binding MarR family transcriptional regulator</fullName>
    </submittedName>
</protein>
<dbReference type="GO" id="GO:0003677">
    <property type="term" value="F:DNA binding"/>
    <property type="evidence" value="ECO:0007669"/>
    <property type="project" value="UniProtKB-KW"/>
</dbReference>
<dbReference type="SUPFAM" id="SSF46785">
    <property type="entry name" value="Winged helix' DNA-binding domain"/>
    <property type="match status" value="1"/>
</dbReference>
<dbReference type="InterPro" id="IPR039422">
    <property type="entry name" value="MarR/SlyA-like"/>
</dbReference>
<name>A0ABU1SEK2_9MICO</name>
<dbReference type="PROSITE" id="PS50995">
    <property type="entry name" value="HTH_MARR_2"/>
    <property type="match status" value="1"/>
</dbReference>
<dbReference type="RefSeq" id="WP_310021467.1">
    <property type="nucleotide sequence ID" value="NZ_JAVDUM010000011.1"/>
</dbReference>
<evidence type="ECO:0000313" key="3">
    <source>
        <dbReference type="EMBL" id="MDR6868045.1"/>
    </source>
</evidence>
<dbReference type="InterPro" id="IPR036388">
    <property type="entry name" value="WH-like_DNA-bd_sf"/>
</dbReference>
<keyword evidence="4" id="KW-1185">Reference proteome</keyword>
<keyword evidence="3" id="KW-0238">DNA-binding</keyword>
<evidence type="ECO:0000259" key="2">
    <source>
        <dbReference type="PROSITE" id="PS50995"/>
    </source>
</evidence>
<dbReference type="Proteomes" id="UP001259347">
    <property type="component" value="Unassembled WGS sequence"/>
</dbReference>
<feature type="compositionally biased region" description="Pro residues" evidence="1">
    <location>
        <begin position="155"/>
        <end position="168"/>
    </location>
</feature>
<dbReference type="PRINTS" id="PR00598">
    <property type="entry name" value="HTHMARR"/>
</dbReference>
<dbReference type="InterPro" id="IPR036390">
    <property type="entry name" value="WH_DNA-bd_sf"/>
</dbReference>
<comment type="caution">
    <text evidence="3">The sequence shown here is derived from an EMBL/GenBank/DDBJ whole genome shotgun (WGS) entry which is preliminary data.</text>
</comment>